<reference evidence="1 2" key="1">
    <citation type="submission" date="2019-10" db="EMBL/GenBank/DDBJ databases">
        <title>Whole genome shotgun sequence of Streptomyces angustmyceticus NBRC 3934.</title>
        <authorList>
            <person name="Hosoyama A."/>
            <person name="Ichikawa N."/>
            <person name="Kimura A."/>
            <person name="Kitahashi Y."/>
            <person name="Komaki H."/>
            <person name="Uohara A."/>
        </authorList>
    </citation>
    <scope>NUCLEOTIDE SEQUENCE [LARGE SCALE GENOMIC DNA]</scope>
    <source>
        <strain evidence="1 2">NBRC 3934</strain>
    </source>
</reference>
<keyword evidence="2" id="KW-1185">Reference proteome</keyword>
<dbReference type="Proteomes" id="UP000325598">
    <property type="component" value="Unassembled WGS sequence"/>
</dbReference>
<comment type="caution">
    <text evidence="1">The sequence shown here is derived from an EMBL/GenBank/DDBJ whole genome shotgun (WGS) entry which is preliminary data.</text>
</comment>
<evidence type="ECO:0000313" key="1">
    <source>
        <dbReference type="EMBL" id="GES28635.1"/>
    </source>
</evidence>
<sequence length="68" mass="7412">MRPVTRLEALRVIAKESSRAAASTRARVVSETVGSPRKVRETVDTETPARWATSAIVASLCAEDMRGR</sequence>
<dbReference type="AlphaFoldDB" id="A0A5J4LER4"/>
<evidence type="ECO:0000313" key="2">
    <source>
        <dbReference type="Proteomes" id="UP000325598"/>
    </source>
</evidence>
<protein>
    <submittedName>
        <fullName evidence="1">Uncharacterized protein</fullName>
    </submittedName>
</protein>
<dbReference type="EMBL" id="BLAG01000005">
    <property type="protein sequence ID" value="GES28635.1"/>
    <property type="molecule type" value="Genomic_DNA"/>
</dbReference>
<gene>
    <name evidence="1" type="ORF">San01_11220</name>
</gene>
<name>A0A5J4LER4_9ACTN</name>
<organism evidence="1 2">
    <name type="scientific">Streptomyces angustmyceticus</name>
    <dbReference type="NCBI Taxonomy" id="285578"/>
    <lineage>
        <taxon>Bacteria</taxon>
        <taxon>Bacillati</taxon>
        <taxon>Actinomycetota</taxon>
        <taxon>Actinomycetes</taxon>
        <taxon>Kitasatosporales</taxon>
        <taxon>Streptomycetaceae</taxon>
        <taxon>Streptomyces</taxon>
    </lineage>
</organism>
<accession>A0A5J4LER4</accession>
<proteinExistence type="predicted"/>